<name>A0AAE5TG46_AVIPA</name>
<gene>
    <name evidence="3" type="ORF">DM482_11630</name>
</gene>
<evidence type="ECO:0000256" key="1">
    <source>
        <dbReference type="ARBA" id="ARBA00022729"/>
    </source>
</evidence>
<dbReference type="Pfam" id="PF13505">
    <property type="entry name" value="OMP_b-brl"/>
    <property type="match status" value="1"/>
</dbReference>
<reference evidence="3 4" key="1">
    <citation type="submission" date="2018-06" db="EMBL/GenBank/DDBJ databases">
        <authorList>
            <person name="Teymurazov M."/>
            <person name="Kislichkina A."/>
            <person name="Abaymova A."/>
            <person name="Mukhina T."/>
            <person name="Mayskaya N."/>
            <person name="Svetoch E."/>
            <person name="Bogun A."/>
        </authorList>
    </citation>
    <scope>NUCLEOTIDE SEQUENCE [LARGE SCALE GENOMIC DNA]</scope>
    <source>
        <strain evidence="3 4">SCPM-O-B-8406</strain>
    </source>
</reference>
<dbReference type="AlphaFoldDB" id="A0AAE5TG46"/>
<evidence type="ECO:0000259" key="2">
    <source>
        <dbReference type="Pfam" id="PF13505"/>
    </source>
</evidence>
<evidence type="ECO:0000313" key="3">
    <source>
        <dbReference type="EMBL" id="PXZ37978.1"/>
    </source>
</evidence>
<evidence type="ECO:0000313" key="4">
    <source>
        <dbReference type="Proteomes" id="UP000247594"/>
    </source>
</evidence>
<dbReference type="SUPFAM" id="SSF56925">
    <property type="entry name" value="OMPA-like"/>
    <property type="match status" value="1"/>
</dbReference>
<protein>
    <recommendedName>
        <fullName evidence="2">Outer membrane protein beta-barrel domain-containing protein</fullName>
    </recommendedName>
</protein>
<dbReference type="EMBL" id="QJPJ01000031">
    <property type="protein sequence ID" value="PXZ37978.1"/>
    <property type="molecule type" value="Genomic_DNA"/>
</dbReference>
<comment type="caution">
    <text evidence="3">The sequence shown here is derived from an EMBL/GenBank/DDBJ whole genome shotgun (WGS) entry which is preliminary data.</text>
</comment>
<dbReference type="Proteomes" id="UP000247594">
    <property type="component" value="Unassembled WGS sequence"/>
</dbReference>
<dbReference type="Gene3D" id="2.40.160.20">
    <property type="match status" value="1"/>
</dbReference>
<organism evidence="3 4">
    <name type="scientific">Avibacterium paragallinarum</name>
    <name type="common">Haemophilus gallinarum</name>
    <dbReference type="NCBI Taxonomy" id="728"/>
    <lineage>
        <taxon>Bacteria</taxon>
        <taxon>Pseudomonadati</taxon>
        <taxon>Pseudomonadota</taxon>
        <taxon>Gammaproteobacteria</taxon>
        <taxon>Pasteurellales</taxon>
        <taxon>Pasteurellaceae</taxon>
        <taxon>Avibacterium</taxon>
    </lineage>
</organism>
<proteinExistence type="predicted"/>
<sequence>MLANLRQPQILSATVFLITPMLSQAANFEGGYLGGELGFNKQSFSVPFKEIGYSSYNGNYAGSSSRSVGIGVIGGYAFDYGNNFVGLLEGKLSIPNNKVKDDDGEEIAKENFRVGFHYLQGYQIDNILPYVKVGVETGIFDMNESNSNFDRVTFENNGAFGFSYGLGVKVKMTDNLIAGLDYSRVALKAKNEIEFKSNTLGLNVSYLF</sequence>
<accession>A0AAE5TG46</accession>
<keyword evidence="1" id="KW-0732">Signal</keyword>
<dbReference type="InterPro" id="IPR011250">
    <property type="entry name" value="OMP/PagP_B-barrel"/>
</dbReference>
<dbReference type="InterPro" id="IPR027385">
    <property type="entry name" value="Beta-barrel_OMP"/>
</dbReference>
<feature type="domain" description="Outer membrane protein beta-barrel" evidence="2">
    <location>
        <begin position="14"/>
        <end position="208"/>
    </location>
</feature>